<dbReference type="Proteomes" id="UP001432027">
    <property type="component" value="Unassembled WGS sequence"/>
</dbReference>
<sequence>VVVVVVVVVEVGHATEHCSRSQVLMHVGRRDQTSAASSAGSDAPGSSVIVVTVMAADSAHSRSSSGRRSGSLAVLRGRLRYRGRGARSAHPTCKRRGRMGRGGRGVETAQTERGQQIVRRHPVREKRLIRQRHRHELTVVVAEDRVAREGVRVLDSEERREVRLAVVEQRGRRARACVVAGRGGLRVGRRQIGGARVKAERGTQSALGGISEHRGDGGIESGQRSGRGRASVGEGGRHAGSLECQLGRGGRAVGAVDDGQLDQLLALQL</sequence>
<dbReference type="EMBL" id="BTSX01000004">
    <property type="protein sequence ID" value="GMS96815.1"/>
    <property type="molecule type" value="Genomic_DNA"/>
</dbReference>
<keyword evidence="3" id="KW-1185">Reference proteome</keyword>
<organism evidence="2 3">
    <name type="scientific">Pristionchus entomophagus</name>
    <dbReference type="NCBI Taxonomy" id="358040"/>
    <lineage>
        <taxon>Eukaryota</taxon>
        <taxon>Metazoa</taxon>
        <taxon>Ecdysozoa</taxon>
        <taxon>Nematoda</taxon>
        <taxon>Chromadorea</taxon>
        <taxon>Rhabditida</taxon>
        <taxon>Rhabditina</taxon>
        <taxon>Diplogasteromorpha</taxon>
        <taxon>Diplogasteroidea</taxon>
        <taxon>Neodiplogasteridae</taxon>
        <taxon>Pristionchus</taxon>
    </lineage>
</organism>
<evidence type="ECO:0000313" key="2">
    <source>
        <dbReference type="EMBL" id="GMS96815.1"/>
    </source>
</evidence>
<feature type="non-terminal residue" evidence="2">
    <location>
        <position position="269"/>
    </location>
</feature>
<evidence type="ECO:0008006" key="4">
    <source>
        <dbReference type="Google" id="ProtNLM"/>
    </source>
</evidence>
<feature type="region of interest" description="Disordered" evidence="1">
    <location>
        <begin position="201"/>
        <end position="238"/>
    </location>
</feature>
<evidence type="ECO:0000256" key="1">
    <source>
        <dbReference type="SAM" id="MobiDB-lite"/>
    </source>
</evidence>
<feature type="region of interest" description="Disordered" evidence="1">
    <location>
        <begin position="83"/>
        <end position="112"/>
    </location>
</feature>
<evidence type="ECO:0000313" key="3">
    <source>
        <dbReference type="Proteomes" id="UP001432027"/>
    </source>
</evidence>
<gene>
    <name evidence="2" type="ORF">PENTCL1PPCAC_18990</name>
</gene>
<dbReference type="AlphaFoldDB" id="A0AAV5TQS8"/>
<name>A0AAV5TQS8_9BILA</name>
<feature type="non-terminal residue" evidence="2">
    <location>
        <position position="1"/>
    </location>
</feature>
<feature type="compositionally biased region" description="Basic residues" evidence="1">
    <location>
        <begin position="83"/>
        <end position="101"/>
    </location>
</feature>
<protein>
    <recommendedName>
        <fullName evidence="4">Ribosomal protein</fullName>
    </recommendedName>
</protein>
<reference evidence="2" key="1">
    <citation type="submission" date="2023-10" db="EMBL/GenBank/DDBJ databases">
        <title>Genome assembly of Pristionchus species.</title>
        <authorList>
            <person name="Yoshida K."/>
            <person name="Sommer R.J."/>
        </authorList>
    </citation>
    <scope>NUCLEOTIDE SEQUENCE</scope>
    <source>
        <strain evidence="2">RS0144</strain>
    </source>
</reference>
<comment type="caution">
    <text evidence="2">The sequence shown here is derived from an EMBL/GenBank/DDBJ whole genome shotgun (WGS) entry which is preliminary data.</text>
</comment>
<accession>A0AAV5TQS8</accession>
<proteinExistence type="predicted"/>